<keyword evidence="2" id="KW-0378">Hydrolase</keyword>
<protein>
    <submittedName>
        <fullName evidence="2">Alpha/beta fold hydrolase</fullName>
    </submittedName>
</protein>
<dbReference type="KEGG" id="ssyi:EKG83_25470"/>
<evidence type="ECO:0000313" key="3">
    <source>
        <dbReference type="Proteomes" id="UP000325787"/>
    </source>
</evidence>
<dbReference type="AlphaFoldDB" id="A0A5Q0H2I1"/>
<feature type="domain" description="AB hydrolase-1" evidence="1">
    <location>
        <begin position="31"/>
        <end position="267"/>
    </location>
</feature>
<dbReference type="Pfam" id="PF12697">
    <property type="entry name" value="Abhydrolase_6"/>
    <property type="match status" value="1"/>
</dbReference>
<dbReference type="InterPro" id="IPR000073">
    <property type="entry name" value="AB_hydrolase_1"/>
</dbReference>
<dbReference type="SUPFAM" id="SSF53474">
    <property type="entry name" value="alpha/beta-Hydrolases"/>
    <property type="match status" value="1"/>
</dbReference>
<keyword evidence="3" id="KW-1185">Reference proteome</keyword>
<gene>
    <name evidence="2" type="ORF">EKG83_25470</name>
</gene>
<organism evidence="2 3">
    <name type="scientific">Saccharothrix syringae</name>
    <name type="common">Nocardiopsis syringae</name>
    <dbReference type="NCBI Taxonomy" id="103733"/>
    <lineage>
        <taxon>Bacteria</taxon>
        <taxon>Bacillati</taxon>
        <taxon>Actinomycetota</taxon>
        <taxon>Actinomycetes</taxon>
        <taxon>Pseudonocardiales</taxon>
        <taxon>Pseudonocardiaceae</taxon>
        <taxon>Saccharothrix</taxon>
    </lineage>
</organism>
<dbReference type="PANTHER" id="PTHR43689:SF8">
    <property type="entry name" value="ALPHA_BETA-HYDROLASES SUPERFAMILY PROTEIN"/>
    <property type="match status" value="1"/>
</dbReference>
<dbReference type="EMBL" id="CP034550">
    <property type="protein sequence ID" value="QFZ20323.1"/>
    <property type="molecule type" value="Genomic_DNA"/>
</dbReference>
<dbReference type="InterPro" id="IPR029058">
    <property type="entry name" value="AB_hydrolase_fold"/>
</dbReference>
<reference evidence="3" key="1">
    <citation type="journal article" date="2021" name="Curr. Microbiol.">
        <title>Complete genome of nocamycin-producing strain Saccharothrix syringae NRRL B-16468 reveals the biosynthetic potential for secondary metabolites.</title>
        <authorList>
            <person name="Mo X."/>
            <person name="Yang S."/>
        </authorList>
    </citation>
    <scope>NUCLEOTIDE SEQUENCE [LARGE SCALE GENOMIC DNA]</scope>
    <source>
        <strain evidence="3">ATCC 51364 / DSM 43886 / JCM 6844 / KCTC 9398 / NBRC 14523 / NRRL B-16468 / INA 2240</strain>
    </source>
</reference>
<evidence type="ECO:0000259" key="1">
    <source>
        <dbReference type="Pfam" id="PF12697"/>
    </source>
</evidence>
<proteinExistence type="predicted"/>
<dbReference type="Gene3D" id="3.40.50.1820">
    <property type="entry name" value="alpha/beta hydrolase"/>
    <property type="match status" value="1"/>
</dbReference>
<dbReference type="RefSeq" id="WP_051766696.1">
    <property type="nucleotide sequence ID" value="NZ_CP034550.1"/>
</dbReference>
<dbReference type="Proteomes" id="UP000325787">
    <property type="component" value="Chromosome"/>
</dbReference>
<sequence>MVAERIEMCTYEGFTYSCRVVENAEARTEPIVLVGGAYQDMYAFHRVERPWRRAATLVVVELPGVGTADVLPASYGFDFLGLALGHLLDRLGLERVNLVGVSYGCAVAYRHARTNPTGVARLGLCGYSPSLRAESVALLRAMADALESDEPDEFAHHAARFLVRQDPAVFVTNRDAVLRVLAYVLGGTAPEQRPRFADASLRMIRHALIPPGPVTGVRALCFTGEHDQLCPPDRGREVAARFDDASFALLRDADHLCFLERPADFADLVTRFCTDQPLDDLPYLTPVERHGRRWAADREVRS</sequence>
<dbReference type="GO" id="GO:0016787">
    <property type="term" value="F:hydrolase activity"/>
    <property type="evidence" value="ECO:0007669"/>
    <property type="project" value="UniProtKB-KW"/>
</dbReference>
<name>A0A5Q0H2I1_SACSY</name>
<accession>A0A5Q0H2I1</accession>
<dbReference type="PANTHER" id="PTHR43689">
    <property type="entry name" value="HYDROLASE"/>
    <property type="match status" value="1"/>
</dbReference>
<evidence type="ECO:0000313" key="2">
    <source>
        <dbReference type="EMBL" id="QFZ20323.1"/>
    </source>
</evidence>